<sequence length="173" mass="19860">MFNKLIHFIKYNNATVIIIVVVFIVGTGALASETGRAAIGKKQISIQGVDNTLLLEADLEKMDMEFKIEKIEEDEKMYYITYTYLDLIKVNNAWQYQLIEKVRRVSKKLKQDLGVYLAEELKEEYQARIKELEEEQKKAQAKGGEKRIEVTEYSGLIGGVLDVTAKVFPKYKA</sequence>
<reference evidence="2" key="1">
    <citation type="journal article" date="2014" name="Front. Microbiol.">
        <title>High frequency of phylogenetically diverse reductive dehalogenase-homologous genes in deep subseafloor sedimentary metagenomes.</title>
        <authorList>
            <person name="Kawai M."/>
            <person name="Futagami T."/>
            <person name="Toyoda A."/>
            <person name="Takaki Y."/>
            <person name="Nishi S."/>
            <person name="Hori S."/>
            <person name="Arai W."/>
            <person name="Tsubouchi T."/>
            <person name="Morono Y."/>
            <person name="Uchiyama I."/>
            <person name="Ito T."/>
            <person name="Fujiyama A."/>
            <person name="Inagaki F."/>
            <person name="Takami H."/>
        </authorList>
    </citation>
    <scope>NUCLEOTIDE SEQUENCE</scope>
    <source>
        <strain evidence="2">Expedition CK06-06</strain>
    </source>
</reference>
<comment type="caution">
    <text evidence="2">The sequence shown here is derived from an EMBL/GenBank/DDBJ whole genome shotgun (WGS) entry which is preliminary data.</text>
</comment>
<feature type="non-terminal residue" evidence="2">
    <location>
        <position position="173"/>
    </location>
</feature>
<dbReference type="AlphaFoldDB" id="X0U2B8"/>
<feature type="coiled-coil region" evidence="1">
    <location>
        <begin position="115"/>
        <end position="149"/>
    </location>
</feature>
<proteinExistence type="predicted"/>
<protein>
    <submittedName>
        <fullName evidence="2">Uncharacterized protein</fullName>
    </submittedName>
</protein>
<name>X0U2B8_9ZZZZ</name>
<evidence type="ECO:0000256" key="1">
    <source>
        <dbReference type="SAM" id="Coils"/>
    </source>
</evidence>
<accession>X0U2B8</accession>
<dbReference type="EMBL" id="BARS01027599">
    <property type="protein sequence ID" value="GAF99933.1"/>
    <property type="molecule type" value="Genomic_DNA"/>
</dbReference>
<gene>
    <name evidence="2" type="ORF">S01H1_43329</name>
</gene>
<evidence type="ECO:0000313" key="2">
    <source>
        <dbReference type="EMBL" id="GAF99933.1"/>
    </source>
</evidence>
<organism evidence="2">
    <name type="scientific">marine sediment metagenome</name>
    <dbReference type="NCBI Taxonomy" id="412755"/>
    <lineage>
        <taxon>unclassified sequences</taxon>
        <taxon>metagenomes</taxon>
        <taxon>ecological metagenomes</taxon>
    </lineage>
</organism>
<keyword evidence="1" id="KW-0175">Coiled coil</keyword>